<feature type="region of interest" description="Disordered" evidence="6">
    <location>
        <begin position="1"/>
        <end position="95"/>
    </location>
</feature>
<feature type="compositionally biased region" description="Polar residues" evidence="6">
    <location>
        <begin position="284"/>
        <end position="306"/>
    </location>
</feature>
<accession>A0A8H7ZYB4</accession>
<evidence type="ECO:0000313" key="7">
    <source>
        <dbReference type="EMBL" id="KAG5461788.1"/>
    </source>
</evidence>
<dbReference type="Proteomes" id="UP000673691">
    <property type="component" value="Unassembled WGS sequence"/>
</dbReference>
<feature type="compositionally biased region" description="Basic and acidic residues" evidence="6">
    <location>
        <begin position="1121"/>
        <end position="1144"/>
    </location>
</feature>
<feature type="region of interest" description="Disordered" evidence="6">
    <location>
        <begin position="681"/>
        <end position="709"/>
    </location>
</feature>
<evidence type="ECO:0000256" key="4">
    <source>
        <dbReference type="ARBA" id="ARBA00023175"/>
    </source>
</evidence>
<gene>
    <name evidence="7" type="ORF">BJ554DRAFT_5964</name>
</gene>
<evidence type="ECO:0000256" key="3">
    <source>
        <dbReference type="ARBA" id="ARBA00023123"/>
    </source>
</evidence>
<feature type="non-terminal residue" evidence="7">
    <location>
        <position position="1"/>
    </location>
</feature>
<organism evidence="7 8">
    <name type="scientific">Olpidium bornovanus</name>
    <dbReference type="NCBI Taxonomy" id="278681"/>
    <lineage>
        <taxon>Eukaryota</taxon>
        <taxon>Fungi</taxon>
        <taxon>Fungi incertae sedis</taxon>
        <taxon>Olpidiomycota</taxon>
        <taxon>Olpidiomycotina</taxon>
        <taxon>Olpidiomycetes</taxon>
        <taxon>Olpidiales</taxon>
        <taxon>Olpidiaceae</taxon>
        <taxon>Olpidium</taxon>
    </lineage>
</organism>
<dbReference type="EMBL" id="JAEFCI010003131">
    <property type="protein sequence ID" value="KAG5461788.1"/>
    <property type="molecule type" value="Genomic_DNA"/>
</dbReference>
<feature type="coiled-coil region" evidence="5">
    <location>
        <begin position="1192"/>
        <end position="1233"/>
    </location>
</feature>
<keyword evidence="8" id="KW-1185">Reference proteome</keyword>
<keyword evidence="5" id="KW-0175">Coiled coil</keyword>
<feature type="compositionally biased region" description="Low complexity" evidence="6">
    <location>
        <begin position="56"/>
        <end position="78"/>
    </location>
</feature>
<evidence type="ECO:0000256" key="5">
    <source>
        <dbReference type="SAM" id="Coils"/>
    </source>
</evidence>
<feature type="compositionally biased region" description="Basic and acidic residues" evidence="6">
    <location>
        <begin position="1"/>
        <end position="17"/>
    </location>
</feature>
<feature type="coiled-coil region" evidence="5">
    <location>
        <begin position="604"/>
        <end position="631"/>
    </location>
</feature>
<sequence length="1257" mass="138230">DFQEKSAPESLHIRGYDLHSLGAKTPPLSHDATPRAAEPFQPDQASLPAASDARSGRTAAPPEGTAAATPARRGAGEPQPEPQPDATPSGAPPVAEKYLRKVVTLEFERNRLHHELGQLRRTLSAAQAQRAKHEACESKAAALQAMLADKEREAVEREEQVRLERKRAGDSLAELQTALTRRETEAAALTEQCEWLRKENARLLERERRLQGQVSRQTSTTDLSVLGRAKSSDSLRQEVEIAVTKEQNEVLRKENARLLELEQRLEKQLVRYEEAAAAAAAATSGATPSRQGPTVQACETGTQTAPVSGEAHDATAGLSDSPGVAADFLAAHIEPRDPLLTVAARAASIETPATVSTATQTQTVDTALRVPLDSPLMISAVTQTEPLNFPGALPPAEQVPNAEQAPVTFSSATQTDALDSGLDEATKRFPMISSMVRTETPDPPLTVSTATQATSIEAPAVVSTATQATSIEVPAVVSPAVLTENLDPALSASLEASQTISSMTQTETVDPLLMVSSAAQDTRVESPATISSAMQTVALDPTLRMTSDVLPMISPKAQTTNTELRSRQAVHHPSIAYIPSVPSCEKCAQASAEGLRGSLATAAAEDDNARIRDLEASLLEANRRLREAEASAARRGERLLRFEQRLHEEADRRRKLDAQVRDELSHRCLAEEKAAELAEAVKRSTEELRAEERRAETRDAESSGRERELRAELKKVKDALQFERERERERLERMRERDRERDVIERDREQVERERDRVERDRLKAEKAREDAEVHHLVAVAEDEARAWRSMEAAAQEEIHELQLEVGRLRAALAAQDAATTVDQDSIETQVPEGRAHVRPAGEPESVSAFLAETLERMKADVKHCERRAEEEELKARKLQELVDSLKAELDSVKVDCRRWKVAAEAVAERPAADCGGQRDRRPEGFSTTAIKVLNDVIAGNLRAVNCGHDGRSAENAVTANPAEAFLGTLRMLDPDRTPATQEAVAGLAKHVDAMIEQAKKLRDDNARLAAEAREACEMKQAQVEAWHRRHAELKEQMSRAEKKLGAWEAAGAAYERMWQIILAKSEQQQGPGGWDPPDAEPLAPEPAASPLDRFVYRPPGPARPYPPELDDAPPATGIGERPDGSSRDGLHREQQQERTARCDPRWRHPFPFWEQFRHLLATSQAAQHTLSRMREQMLRAQESAGQQLEKAALVQTGLERAEAEKRRAEQRLKEFADLLEKVSAERDDLRLKLRRVGVGFKALVLANNALDVSSEA</sequence>
<name>A0A8H7ZYB4_9FUNG</name>
<evidence type="ECO:0000256" key="1">
    <source>
        <dbReference type="ARBA" id="ARBA00004496"/>
    </source>
</evidence>
<dbReference type="PANTHER" id="PTHR46349">
    <property type="entry name" value="CINGULIN-LIKE PROTEIN 1-RELATED"/>
    <property type="match status" value="1"/>
</dbReference>
<feature type="compositionally biased region" description="Pro residues" evidence="6">
    <location>
        <begin position="1099"/>
        <end position="1108"/>
    </location>
</feature>
<feature type="compositionally biased region" description="Low complexity" evidence="6">
    <location>
        <begin position="1081"/>
        <end position="1093"/>
    </location>
</feature>
<keyword evidence="2" id="KW-0963">Cytoplasm</keyword>
<evidence type="ECO:0000256" key="6">
    <source>
        <dbReference type="SAM" id="MobiDB-lite"/>
    </source>
</evidence>
<evidence type="ECO:0000256" key="2">
    <source>
        <dbReference type="ARBA" id="ARBA00022490"/>
    </source>
</evidence>
<keyword evidence="3" id="KW-0518">Myosin</keyword>
<feature type="coiled-coil region" evidence="5">
    <location>
        <begin position="992"/>
        <end position="1051"/>
    </location>
</feature>
<reference evidence="7 8" key="1">
    <citation type="journal article" name="Sci. Rep.">
        <title>Genome-scale phylogenetic analyses confirm Olpidium as the closest living zoosporic fungus to the non-flagellated, terrestrial fungi.</title>
        <authorList>
            <person name="Chang Y."/>
            <person name="Rochon D."/>
            <person name="Sekimoto S."/>
            <person name="Wang Y."/>
            <person name="Chovatia M."/>
            <person name="Sandor L."/>
            <person name="Salamov A."/>
            <person name="Grigoriev I.V."/>
            <person name="Stajich J.E."/>
            <person name="Spatafora J.W."/>
        </authorList>
    </citation>
    <scope>NUCLEOTIDE SEQUENCE [LARGE SCALE GENOMIC DNA]</scope>
    <source>
        <strain evidence="7">S191</strain>
    </source>
</reference>
<dbReference type="AlphaFoldDB" id="A0A8H7ZYB4"/>
<keyword evidence="4" id="KW-0505">Motor protein</keyword>
<feature type="coiled-coil region" evidence="5">
    <location>
        <begin position="109"/>
        <end position="206"/>
    </location>
</feature>
<dbReference type="PANTHER" id="PTHR46349:SF6">
    <property type="entry name" value="MYOSIN-6-LIKE"/>
    <property type="match status" value="1"/>
</dbReference>
<feature type="coiled-coil region" evidence="5">
    <location>
        <begin position="855"/>
        <end position="896"/>
    </location>
</feature>
<feature type="region of interest" description="Disordered" evidence="6">
    <location>
        <begin position="281"/>
        <end position="319"/>
    </location>
</feature>
<feature type="region of interest" description="Disordered" evidence="6">
    <location>
        <begin position="1067"/>
        <end position="1144"/>
    </location>
</feature>
<protein>
    <submittedName>
        <fullName evidence="7">Uncharacterized protein</fullName>
    </submittedName>
</protein>
<comment type="subcellular location">
    <subcellularLocation>
        <location evidence="1">Cytoplasm</location>
    </subcellularLocation>
</comment>
<evidence type="ECO:0000313" key="8">
    <source>
        <dbReference type="Proteomes" id="UP000673691"/>
    </source>
</evidence>
<comment type="caution">
    <text evidence="7">The sequence shown here is derived from an EMBL/GenBank/DDBJ whole genome shotgun (WGS) entry which is preliminary data.</text>
</comment>
<proteinExistence type="predicted"/>